<dbReference type="InterPro" id="IPR025164">
    <property type="entry name" value="Toastrack_DUF4097"/>
</dbReference>
<evidence type="ECO:0000259" key="1">
    <source>
        <dbReference type="Pfam" id="PF13349"/>
    </source>
</evidence>
<reference evidence="2 3" key="1">
    <citation type="submission" date="2014-02" db="EMBL/GenBank/DDBJ databases">
        <authorList>
            <person name="Manrique M."/>
        </authorList>
    </citation>
    <scope>NUCLEOTIDE SEQUENCE [LARGE SCALE GENOMIC DNA]</scope>
    <source>
        <strain evidence="2 3">LMG17956</strain>
    </source>
</reference>
<name>A0A060RJH4_9STRE</name>
<sequence length="301" mass="31793">MKSWTKTILGIGVSCSLLGAALAGYGFATGGLSDLENSTDMVGNVNYQKVNLDSFSKIDIDSTTSDVLISKADIDKPFISYSDNKKTPVNYEVKDDTLTVKQTGTHTQLGNANIHFLSLRDIIGIAKTGIIENSHTIVISVPQDTDLTSVKANLSSGDLDISQLSLDTATLELLAGELTLTNTTLNSGTVNITSGDAEIENSNLANIAFSITTGDIDLENSQASDTTFELSMGDFSANAATFKNDNTITMTTGEVDITLASKDLKVVMTNLLGDADITSNLNQSSKNTLTIDGNVGDITVQ</sequence>
<evidence type="ECO:0000313" key="3">
    <source>
        <dbReference type="Proteomes" id="UP000027584"/>
    </source>
</evidence>
<evidence type="ECO:0000313" key="2">
    <source>
        <dbReference type="EMBL" id="CDO17017.1"/>
    </source>
</evidence>
<comment type="caution">
    <text evidence="2">The sequence shown here is derived from an EMBL/GenBank/DDBJ whole genome shotgun (WGS) entry which is preliminary data.</text>
</comment>
<proteinExistence type="predicted"/>
<dbReference type="Gene3D" id="2.160.20.120">
    <property type="match status" value="1"/>
</dbReference>
<reference evidence="2 3" key="2">
    <citation type="submission" date="2014-05" db="EMBL/GenBank/DDBJ databases">
        <title>Genome sequence of Streptococcus gallolyticus.</title>
        <authorList>
            <person name="Del Campo R."/>
        </authorList>
    </citation>
    <scope>NUCLEOTIDE SEQUENCE [LARGE SCALE GENOMIC DNA]</scope>
    <source>
        <strain evidence="2 3">LMG17956</strain>
    </source>
</reference>
<gene>
    <name evidence="2" type="ORF">BN963_SGAL_00196</name>
</gene>
<dbReference type="EMBL" id="CCBC010000042">
    <property type="protein sequence ID" value="CDO17017.1"/>
    <property type="molecule type" value="Genomic_DNA"/>
</dbReference>
<accession>A0A060RJH4</accession>
<dbReference type="Proteomes" id="UP000027584">
    <property type="component" value="Unassembled WGS sequence"/>
</dbReference>
<feature type="domain" description="DUF4097" evidence="1">
    <location>
        <begin position="56"/>
        <end position="300"/>
    </location>
</feature>
<organism evidence="2 3">
    <name type="scientific">Streptococcus gallolyticus</name>
    <dbReference type="NCBI Taxonomy" id="315405"/>
    <lineage>
        <taxon>Bacteria</taxon>
        <taxon>Bacillati</taxon>
        <taxon>Bacillota</taxon>
        <taxon>Bacilli</taxon>
        <taxon>Lactobacillales</taxon>
        <taxon>Streptococcaceae</taxon>
        <taxon>Streptococcus</taxon>
    </lineage>
</organism>
<dbReference type="Pfam" id="PF13349">
    <property type="entry name" value="DUF4097"/>
    <property type="match status" value="1"/>
</dbReference>
<dbReference type="AlphaFoldDB" id="A0A060RJH4"/>
<protein>
    <recommendedName>
        <fullName evidence="1">DUF4097 domain-containing protein</fullName>
    </recommendedName>
</protein>